<organism evidence="2">
    <name type="scientific">Enterococcus faecium</name>
    <name type="common">Streptococcus faecium</name>
    <dbReference type="NCBI Taxonomy" id="1352"/>
    <lineage>
        <taxon>Bacteria</taxon>
        <taxon>Bacillati</taxon>
        <taxon>Bacillota</taxon>
        <taxon>Bacilli</taxon>
        <taxon>Lactobacillales</taxon>
        <taxon>Enterococcaceae</taxon>
        <taxon>Enterococcus</taxon>
    </lineage>
</organism>
<sequence>MRAQSILSSVIFVFGIFWAGVGDGDFSLDNFFVFSGLFLLFFRHKIAAFLLKYEK</sequence>
<keyword evidence="1" id="KW-0472">Membrane</keyword>
<keyword evidence="1" id="KW-0812">Transmembrane</keyword>
<evidence type="ECO:0000256" key="1">
    <source>
        <dbReference type="SAM" id="Phobius"/>
    </source>
</evidence>
<reference evidence="2" key="1">
    <citation type="submission" date="2019-11" db="EMBL/GenBank/DDBJ databases">
        <authorList>
            <person name="Feng L."/>
        </authorList>
    </citation>
    <scope>NUCLEOTIDE SEQUENCE</scope>
    <source>
        <strain evidence="2">EFaeciumLFYP64</strain>
    </source>
</reference>
<name>A0A6N2ZWM9_ENTFC</name>
<feature type="transmembrane region" description="Helical" evidence="1">
    <location>
        <begin position="32"/>
        <end position="51"/>
    </location>
</feature>
<protein>
    <submittedName>
        <fullName evidence="2">Uncharacterized protein</fullName>
    </submittedName>
</protein>
<evidence type="ECO:0000313" key="2">
    <source>
        <dbReference type="EMBL" id="VYT82388.1"/>
    </source>
</evidence>
<dbReference type="AlphaFoldDB" id="A0A6N2ZWM9"/>
<keyword evidence="1" id="KW-1133">Transmembrane helix</keyword>
<accession>A0A6N2ZWM9</accession>
<proteinExistence type="predicted"/>
<dbReference type="EMBL" id="CACRTQ010000014">
    <property type="protein sequence ID" value="VYT82388.1"/>
    <property type="molecule type" value="Genomic_DNA"/>
</dbReference>
<gene>
    <name evidence="2" type="ORF">EFLFYP64_00596</name>
</gene>